<sequence>MEGIEKVHDRRGRPDSLKVEQVIHLSILRGEGTEYDKVRMVEQYYDMDGNLIFELDPCSEGYQEFLGLR</sequence>
<dbReference type="STRING" id="1608583.BN1356_00958"/>
<dbReference type="EMBL" id="CTEN01000002">
    <property type="protein sequence ID" value="CQR24614.1"/>
    <property type="molecule type" value="Genomic_DNA"/>
</dbReference>
<dbReference type="AlphaFoldDB" id="A0A0E4CSJ5"/>
<keyword evidence="2" id="KW-1185">Reference proteome</keyword>
<name>A0A0E4CSJ5_9STRE</name>
<accession>A0A0E4CSJ5</accession>
<evidence type="ECO:0000313" key="1">
    <source>
        <dbReference type="EMBL" id="CQR24614.1"/>
    </source>
</evidence>
<reference evidence="2" key="1">
    <citation type="submission" date="2015-03" db="EMBL/GenBank/DDBJ databases">
        <authorList>
            <person name="Urmite Genomes"/>
        </authorList>
    </citation>
    <scope>NUCLEOTIDE SEQUENCE [LARGE SCALE GENOMIC DNA]</scope>
    <source>
        <strain evidence="2">FF10</strain>
    </source>
</reference>
<organism evidence="1 2">
    <name type="scientific">Streptococcus varani</name>
    <dbReference type="NCBI Taxonomy" id="1608583"/>
    <lineage>
        <taxon>Bacteria</taxon>
        <taxon>Bacillati</taxon>
        <taxon>Bacillota</taxon>
        <taxon>Bacilli</taxon>
        <taxon>Lactobacillales</taxon>
        <taxon>Streptococcaceae</taxon>
        <taxon>Streptococcus</taxon>
    </lineage>
</organism>
<dbReference type="Proteomes" id="UP000198604">
    <property type="component" value="Unassembled WGS sequence"/>
</dbReference>
<protein>
    <submittedName>
        <fullName evidence="1">Uncharacterized protein</fullName>
    </submittedName>
</protein>
<dbReference type="OrthoDB" id="2971526at2"/>
<evidence type="ECO:0000313" key="2">
    <source>
        <dbReference type="Proteomes" id="UP000198604"/>
    </source>
</evidence>
<proteinExistence type="predicted"/>
<dbReference type="RefSeq" id="WP_093650244.1">
    <property type="nucleotide sequence ID" value="NZ_CTEN01000002.1"/>
</dbReference>
<gene>
    <name evidence="1" type="ORF">BN1356_00958</name>
</gene>